<protein>
    <submittedName>
        <fullName evidence="1">MobC family plasmid mobilization relaxosome protein</fullName>
    </submittedName>
</protein>
<comment type="caution">
    <text evidence="1">The sequence shown here is derived from an EMBL/GenBank/DDBJ whole genome shotgun (WGS) entry which is preliminary data.</text>
</comment>
<evidence type="ECO:0000313" key="1">
    <source>
        <dbReference type="EMBL" id="MQS77028.1"/>
    </source>
</evidence>
<dbReference type="AlphaFoldDB" id="A0A5P0ZS27"/>
<dbReference type="EMBL" id="VDFP01000044">
    <property type="protein sequence ID" value="MQS77028.1"/>
    <property type="molecule type" value="Genomic_DNA"/>
</dbReference>
<accession>A0A5P0ZS27</accession>
<sequence length="147" mass="17469">MFYLINFKHISYFVMILDVTFLTAHHKRSIKKGVRFLTTDYRRESKQIKFRVTPEEYERLEAMAETLNISVPMLAKQATQKKRIKQPRIDRQGALEIAKELRAIGTNLNQLTKAVHTSHIDETLAKKLLRKLEMLRKGLRYLWQRLN</sequence>
<name>A0A5P0ZS27_9LACO</name>
<dbReference type="Pfam" id="PF21983">
    <property type="entry name" value="NikA-like"/>
    <property type="match status" value="1"/>
</dbReference>
<evidence type="ECO:0000313" key="2">
    <source>
        <dbReference type="Proteomes" id="UP000414364"/>
    </source>
</evidence>
<proteinExistence type="predicted"/>
<organism evidence="1 2">
    <name type="scientific">Companilactobacillus halodurans</name>
    <dbReference type="NCBI Taxonomy" id="2584183"/>
    <lineage>
        <taxon>Bacteria</taxon>
        <taxon>Bacillati</taxon>
        <taxon>Bacillota</taxon>
        <taxon>Bacilli</taxon>
        <taxon>Lactobacillales</taxon>
        <taxon>Lactobacillaceae</taxon>
        <taxon>Companilactobacillus</taxon>
    </lineage>
</organism>
<dbReference type="Proteomes" id="UP000414364">
    <property type="component" value="Unassembled WGS sequence"/>
</dbReference>
<gene>
    <name evidence="1" type="ORF">FHL06_11875</name>
</gene>
<dbReference type="InterPro" id="IPR053842">
    <property type="entry name" value="NikA-like"/>
</dbReference>
<reference evidence="1 2" key="1">
    <citation type="journal article" date="2019" name="Syst. Appl. Microbiol.">
        <title>Polyphasic characterization of two novel Lactobacillus spp. isolated from blown salami packages: Description of Lactobacillus halodurans sp. nov. and Lactobacillus salsicarnum sp. nov.</title>
        <authorList>
            <person name="Schuster J.A."/>
            <person name="Klingl A."/>
            <person name="Vogel R.F."/>
            <person name="Ehrmann M.A."/>
        </authorList>
    </citation>
    <scope>NUCLEOTIDE SEQUENCE [LARGE SCALE GENOMIC DNA]</scope>
    <source>
        <strain evidence="1 2">TMW 1.2172</strain>
    </source>
</reference>